<dbReference type="Pfam" id="PF13280">
    <property type="entry name" value="WYL"/>
    <property type="match status" value="1"/>
</dbReference>
<dbReference type="EMBL" id="JBHTBW010000081">
    <property type="protein sequence ID" value="MFC7443192.1"/>
    <property type="molecule type" value="Genomic_DNA"/>
</dbReference>
<dbReference type="InterPro" id="IPR026881">
    <property type="entry name" value="WYL_dom"/>
</dbReference>
<feature type="domain" description="WYL" evidence="1">
    <location>
        <begin position="62"/>
        <end position="124"/>
    </location>
</feature>
<dbReference type="PANTHER" id="PTHR34580:SF1">
    <property type="entry name" value="PROTEIN PAFC"/>
    <property type="match status" value="1"/>
</dbReference>
<evidence type="ECO:0000259" key="2">
    <source>
        <dbReference type="Pfam" id="PF25583"/>
    </source>
</evidence>
<dbReference type="Pfam" id="PF25583">
    <property type="entry name" value="WCX"/>
    <property type="match status" value="1"/>
</dbReference>
<dbReference type="InterPro" id="IPR051534">
    <property type="entry name" value="CBASS_pafABC_assoc_protein"/>
</dbReference>
<feature type="domain" description="WCX" evidence="2">
    <location>
        <begin position="156"/>
        <end position="235"/>
    </location>
</feature>
<organism evidence="3 4">
    <name type="scientific">Laceyella putida</name>
    <dbReference type="NCBI Taxonomy" id="110101"/>
    <lineage>
        <taxon>Bacteria</taxon>
        <taxon>Bacillati</taxon>
        <taxon>Bacillota</taxon>
        <taxon>Bacilli</taxon>
        <taxon>Bacillales</taxon>
        <taxon>Thermoactinomycetaceae</taxon>
        <taxon>Laceyella</taxon>
    </lineage>
</organism>
<dbReference type="InterPro" id="IPR057727">
    <property type="entry name" value="WCX_dom"/>
</dbReference>
<keyword evidence="4" id="KW-1185">Reference proteome</keyword>
<sequence length="249" mass="28599">MFISPSLHLLQDLGVAGQVQLAKQKLIASMPGAYRQAAEQMWERIYVDTSTWRQTTDSGKFFKEMQQAIWREQRANIRYERADGQVVERKIEPLGLVAMGSKWYLVAQSEAGMRTYRMSRIQSVDRLDESFVRPASFRLADYWHQAKQAFVERLPQYRAEVELSPAIAERLRFTGRFVKGIQLHPPLPDGWIPATLWFDVEQEAAEYVLGFADQMRVSAPVALKTKIIQMAEAVLKHDGQRQEKGGELP</sequence>
<dbReference type="RefSeq" id="WP_379867519.1">
    <property type="nucleotide sequence ID" value="NZ_JBHTBW010000081.1"/>
</dbReference>
<evidence type="ECO:0000259" key="1">
    <source>
        <dbReference type="Pfam" id="PF13280"/>
    </source>
</evidence>
<proteinExistence type="predicted"/>
<dbReference type="PROSITE" id="PS52050">
    <property type="entry name" value="WYL"/>
    <property type="match status" value="1"/>
</dbReference>
<dbReference type="PANTHER" id="PTHR34580">
    <property type="match status" value="1"/>
</dbReference>
<dbReference type="Proteomes" id="UP001596500">
    <property type="component" value="Unassembled WGS sequence"/>
</dbReference>
<comment type="caution">
    <text evidence="3">The sequence shown here is derived from an EMBL/GenBank/DDBJ whole genome shotgun (WGS) entry which is preliminary data.</text>
</comment>
<reference evidence="4" key="1">
    <citation type="journal article" date="2019" name="Int. J. Syst. Evol. Microbiol.">
        <title>The Global Catalogue of Microorganisms (GCM) 10K type strain sequencing project: providing services to taxonomists for standard genome sequencing and annotation.</title>
        <authorList>
            <consortium name="The Broad Institute Genomics Platform"/>
            <consortium name="The Broad Institute Genome Sequencing Center for Infectious Disease"/>
            <person name="Wu L."/>
            <person name="Ma J."/>
        </authorList>
    </citation>
    <scope>NUCLEOTIDE SEQUENCE [LARGE SCALE GENOMIC DNA]</scope>
    <source>
        <strain evidence="4">CGMCC 1.12942</strain>
    </source>
</reference>
<evidence type="ECO:0000313" key="4">
    <source>
        <dbReference type="Proteomes" id="UP001596500"/>
    </source>
</evidence>
<gene>
    <name evidence="3" type="ORF">ACFQNG_19175</name>
</gene>
<evidence type="ECO:0000313" key="3">
    <source>
        <dbReference type="EMBL" id="MFC7443192.1"/>
    </source>
</evidence>
<protein>
    <submittedName>
        <fullName evidence="3">Helix-turn-helix transcriptional regulator</fullName>
    </submittedName>
</protein>
<accession>A0ABW2RQY6</accession>
<name>A0ABW2RQY6_9BACL</name>